<reference evidence="2" key="1">
    <citation type="submission" date="2018-05" db="EMBL/GenBank/DDBJ databases">
        <title>Complete Genome Sequence of Methylobacterium sp. 17SD2-17.</title>
        <authorList>
            <person name="Srinivasan S."/>
        </authorList>
    </citation>
    <scope>NUCLEOTIDE SEQUENCE [LARGE SCALE GENOMIC DNA]</scope>
    <source>
        <strain evidence="2">17SD2-17</strain>
    </source>
</reference>
<gene>
    <name evidence="1" type="ORF">DK389_08760</name>
</gene>
<sequence length="146" mass="16221">MSARDTARLRKGVRSFLKHGSITGAAKGAGVSAERLRRELYEQRIAQREGRRVSRLVREISIISRGRERTIKVGFEAASLIGTYLNAVAELLNTNDIAPLAPFVGVSVADLSGKQYPFETDPHVLYELSLTRTGTFEQVYRLTTII</sequence>
<proteinExistence type="predicted"/>
<keyword evidence="2" id="KW-1185">Reference proteome</keyword>
<dbReference type="EMBL" id="CP029550">
    <property type="protein sequence ID" value="AWN40606.1"/>
    <property type="molecule type" value="Genomic_DNA"/>
</dbReference>
<name>A0A2U8W5Q0_9HYPH</name>
<organism evidence="1 2">
    <name type="scientific">Methylobacterium durans</name>
    <dbReference type="NCBI Taxonomy" id="2202825"/>
    <lineage>
        <taxon>Bacteria</taxon>
        <taxon>Pseudomonadati</taxon>
        <taxon>Pseudomonadota</taxon>
        <taxon>Alphaproteobacteria</taxon>
        <taxon>Hyphomicrobiales</taxon>
        <taxon>Methylobacteriaceae</taxon>
        <taxon>Methylobacterium</taxon>
    </lineage>
</organism>
<dbReference type="KEGG" id="mets:DK389_08760"/>
<evidence type="ECO:0000313" key="2">
    <source>
        <dbReference type="Proteomes" id="UP000245926"/>
    </source>
</evidence>
<evidence type="ECO:0000313" key="1">
    <source>
        <dbReference type="EMBL" id="AWN40606.1"/>
    </source>
</evidence>
<dbReference type="Proteomes" id="UP000245926">
    <property type="component" value="Chromosome"/>
</dbReference>
<protein>
    <submittedName>
        <fullName evidence="1">Uncharacterized protein</fullName>
    </submittedName>
</protein>
<dbReference type="OrthoDB" id="7630784at2"/>
<dbReference type="AlphaFoldDB" id="A0A2U8W5Q0"/>
<accession>A0A2U8W5Q0</accession>